<dbReference type="Gene3D" id="3.10.450.50">
    <property type="match status" value="1"/>
</dbReference>
<dbReference type="EMBL" id="JBHUDC010000005">
    <property type="protein sequence ID" value="MFD1513797.1"/>
    <property type="molecule type" value="Genomic_DNA"/>
</dbReference>
<feature type="compositionally biased region" description="Basic and acidic residues" evidence="1">
    <location>
        <begin position="50"/>
        <end position="63"/>
    </location>
</feature>
<feature type="domain" description="SnoaL-like" evidence="2">
    <location>
        <begin position="7"/>
        <end position="108"/>
    </location>
</feature>
<sequence>MDLASLARAYYRHVDDGEYDALADLLAASFVHDRPDRTIESRERFVRFMREERPETDTSHELDAVYSDEETGDGSREVAVRGRLLRADGSEWFGFVDVFTVEAGRFARLTTYTH</sequence>
<dbReference type="InterPro" id="IPR037401">
    <property type="entry name" value="SnoaL-like"/>
</dbReference>
<proteinExistence type="predicted"/>
<dbReference type="RefSeq" id="WP_250873766.1">
    <property type="nucleotide sequence ID" value="NZ_JALXFV010000005.1"/>
</dbReference>
<reference evidence="3 4" key="1">
    <citation type="journal article" date="2019" name="Int. J. Syst. Evol. Microbiol.">
        <title>The Global Catalogue of Microorganisms (GCM) 10K type strain sequencing project: providing services to taxonomists for standard genome sequencing and annotation.</title>
        <authorList>
            <consortium name="The Broad Institute Genomics Platform"/>
            <consortium name="The Broad Institute Genome Sequencing Center for Infectious Disease"/>
            <person name="Wu L."/>
            <person name="Ma J."/>
        </authorList>
    </citation>
    <scope>NUCLEOTIDE SEQUENCE [LARGE SCALE GENOMIC DNA]</scope>
    <source>
        <strain evidence="3 4">CGMCC 1.12563</strain>
    </source>
</reference>
<evidence type="ECO:0000313" key="4">
    <source>
        <dbReference type="Proteomes" id="UP001597187"/>
    </source>
</evidence>
<evidence type="ECO:0000259" key="2">
    <source>
        <dbReference type="Pfam" id="PF12680"/>
    </source>
</evidence>
<keyword evidence="4" id="KW-1185">Reference proteome</keyword>
<evidence type="ECO:0000313" key="3">
    <source>
        <dbReference type="EMBL" id="MFD1513797.1"/>
    </source>
</evidence>
<gene>
    <name evidence="3" type="ORF">ACFSBT_10960</name>
</gene>
<organism evidence="3 4">
    <name type="scientific">Halomarina rubra</name>
    <dbReference type="NCBI Taxonomy" id="2071873"/>
    <lineage>
        <taxon>Archaea</taxon>
        <taxon>Methanobacteriati</taxon>
        <taxon>Methanobacteriota</taxon>
        <taxon>Stenosarchaea group</taxon>
        <taxon>Halobacteria</taxon>
        <taxon>Halobacteriales</taxon>
        <taxon>Natronomonadaceae</taxon>
        <taxon>Halomarina</taxon>
    </lineage>
</organism>
<dbReference type="AlphaFoldDB" id="A0ABD6AW52"/>
<protein>
    <submittedName>
        <fullName evidence="3">Nuclear transport factor 2 family protein</fullName>
    </submittedName>
</protein>
<dbReference type="InterPro" id="IPR032710">
    <property type="entry name" value="NTF2-like_dom_sf"/>
</dbReference>
<dbReference type="Pfam" id="PF12680">
    <property type="entry name" value="SnoaL_2"/>
    <property type="match status" value="1"/>
</dbReference>
<comment type="caution">
    <text evidence="3">The sequence shown here is derived from an EMBL/GenBank/DDBJ whole genome shotgun (WGS) entry which is preliminary data.</text>
</comment>
<evidence type="ECO:0000256" key="1">
    <source>
        <dbReference type="SAM" id="MobiDB-lite"/>
    </source>
</evidence>
<name>A0ABD6AW52_9EURY</name>
<feature type="region of interest" description="Disordered" evidence="1">
    <location>
        <begin position="50"/>
        <end position="70"/>
    </location>
</feature>
<dbReference type="SUPFAM" id="SSF54427">
    <property type="entry name" value="NTF2-like"/>
    <property type="match status" value="1"/>
</dbReference>
<accession>A0ABD6AW52</accession>
<dbReference type="Proteomes" id="UP001597187">
    <property type="component" value="Unassembled WGS sequence"/>
</dbReference>